<accession>A0A9P6WZQ8</accession>
<evidence type="ECO:0000313" key="3">
    <source>
        <dbReference type="Proteomes" id="UP000716291"/>
    </source>
</evidence>
<dbReference type="EMBL" id="JAANQT010002561">
    <property type="protein sequence ID" value="KAG1302218.1"/>
    <property type="molecule type" value="Genomic_DNA"/>
</dbReference>
<proteinExistence type="predicted"/>
<evidence type="ECO:0000256" key="1">
    <source>
        <dbReference type="SAM" id="MobiDB-lite"/>
    </source>
</evidence>
<dbReference type="InterPro" id="IPR036322">
    <property type="entry name" value="WD40_repeat_dom_sf"/>
</dbReference>
<sequence length="765" mass="88024">MSQPSDQSESKTFEIKLGFPLARFHKKQKRLITKSLEKNEVIQSTNDYTPVLEKDNLDYRQEARRMLDDIPTLQILNKSDMIGILKEDYYDNKRHEMYDPLRGNLLASTQFVNADTHVYMFATGYSTSQLVVFLSACSTFTINHSSKVRLPLDEVDIIALDELSYPIQQIALSPLSTHKQVIFAVRTALEIHLFSLNSNKELGHLHIFNIDQRTRVDPELDNSVPYHVEMSPYNKYEYLFVTDNGYVALVNGRTDKIVFDGLDTVPAQMDYSSRFRSCAFGNTDSTILVATPQAIKEWKVTEETIQTRTLYKPTDRIFSFKKIPFTALYCVATFTHLHIIGHHSKEPIITLKHTMQDGPPTHLLVDKISKDQWRYMLFSSYTQRMYMMILKGSETFEDPEIVDLRNFLLDKLEYEFGLDPTLHIPGHGIHVEKNEIGCDEQGRELQFYSVYRSFEDGSMHVQYIVLDSAPASSEIALDTRPRYQLKNSRSLKELYLHAKLAKLPTSRAVMPTREIMRLNVQPIRDYLNSIHEGWETISDEKKQEIGQRMRDLETPMLALELMGKEGDSYSLEETKRFIDEAKEIEKVETSMLRDTPTILNDTSESADTALRLTLKDAYKKQIELAKTMIQPTPGSSRHFQYLPRKTRFEPTLTTRLLGSLWTIDDVEHDQIQFPVLNTEAALPDHVEFVRAGEQSRLEAPSMPTLEELAAQYFSEEESLPTVSTTVKPDGRQESATQPAPDEGHRKVKKLKSMKKKKKTKVSGFK</sequence>
<evidence type="ECO:0000313" key="2">
    <source>
        <dbReference type="EMBL" id="KAG1302218.1"/>
    </source>
</evidence>
<feature type="region of interest" description="Disordered" evidence="1">
    <location>
        <begin position="715"/>
        <end position="765"/>
    </location>
</feature>
<reference evidence="2" key="1">
    <citation type="journal article" date="2020" name="Microb. Genom.">
        <title>Genetic diversity of clinical and environmental Mucorales isolates obtained from an investigation of mucormycosis cases among solid organ transplant recipients.</title>
        <authorList>
            <person name="Nguyen M.H."/>
            <person name="Kaul D."/>
            <person name="Muto C."/>
            <person name="Cheng S.J."/>
            <person name="Richter R.A."/>
            <person name="Bruno V.M."/>
            <person name="Liu G."/>
            <person name="Beyhan S."/>
            <person name="Sundermann A.J."/>
            <person name="Mounaud S."/>
            <person name="Pasculle A.W."/>
            <person name="Nierman W.C."/>
            <person name="Driscoll E."/>
            <person name="Cumbie R."/>
            <person name="Clancy C.J."/>
            <person name="Dupont C.L."/>
        </authorList>
    </citation>
    <scope>NUCLEOTIDE SEQUENCE</scope>
    <source>
        <strain evidence="2">GL11</strain>
    </source>
</reference>
<organism evidence="2 3">
    <name type="scientific">Rhizopus oryzae</name>
    <name type="common">Mucormycosis agent</name>
    <name type="synonym">Rhizopus arrhizus var. delemar</name>
    <dbReference type="NCBI Taxonomy" id="64495"/>
    <lineage>
        <taxon>Eukaryota</taxon>
        <taxon>Fungi</taxon>
        <taxon>Fungi incertae sedis</taxon>
        <taxon>Mucoromycota</taxon>
        <taxon>Mucoromycotina</taxon>
        <taxon>Mucoromycetes</taxon>
        <taxon>Mucorales</taxon>
        <taxon>Mucorineae</taxon>
        <taxon>Rhizopodaceae</taxon>
        <taxon>Rhizopus</taxon>
    </lineage>
</organism>
<name>A0A9P6WZQ8_RHIOR</name>
<comment type="caution">
    <text evidence="2">The sequence shown here is derived from an EMBL/GenBank/DDBJ whole genome shotgun (WGS) entry which is preliminary data.</text>
</comment>
<keyword evidence="3" id="KW-1185">Reference proteome</keyword>
<feature type="compositionally biased region" description="Basic residues" evidence="1">
    <location>
        <begin position="745"/>
        <end position="765"/>
    </location>
</feature>
<dbReference type="Proteomes" id="UP000716291">
    <property type="component" value="Unassembled WGS sequence"/>
</dbReference>
<protein>
    <submittedName>
        <fullName evidence="2">Uncharacterized protein</fullName>
    </submittedName>
</protein>
<dbReference type="OrthoDB" id="2214060at2759"/>
<gene>
    <name evidence="2" type="ORF">G6F64_011120</name>
</gene>
<dbReference type="AlphaFoldDB" id="A0A9P6WZQ8"/>
<dbReference type="SUPFAM" id="SSF50978">
    <property type="entry name" value="WD40 repeat-like"/>
    <property type="match status" value="1"/>
</dbReference>